<dbReference type="InterPro" id="IPR016040">
    <property type="entry name" value="NAD(P)-bd_dom"/>
</dbReference>
<evidence type="ECO:0000313" key="2">
    <source>
        <dbReference type="EMBL" id="QIN79271.1"/>
    </source>
</evidence>
<dbReference type="PANTHER" id="PTHR15020:SF50">
    <property type="entry name" value="UPF0659 PROTEIN YMR090W"/>
    <property type="match status" value="1"/>
</dbReference>
<reference evidence="2 3" key="1">
    <citation type="submission" date="2019-10" db="EMBL/GenBank/DDBJ databases">
        <title>Rubrobacter sp nov SCSIO 52915 isolated from a deep-sea sediment in the South China Sea.</title>
        <authorList>
            <person name="Chen R.W."/>
        </authorList>
    </citation>
    <scope>NUCLEOTIDE SEQUENCE [LARGE SCALE GENOMIC DNA]</scope>
    <source>
        <strain evidence="2 3">SCSIO 52915</strain>
    </source>
</reference>
<feature type="domain" description="NAD(P)-binding" evidence="1">
    <location>
        <begin position="7"/>
        <end position="186"/>
    </location>
</feature>
<name>A0A6G8PYI3_9ACTN</name>
<dbReference type="EMBL" id="CP045121">
    <property type="protein sequence ID" value="QIN79271.1"/>
    <property type="molecule type" value="Genomic_DNA"/>
</dbReference>
<protein>
    <submittedName>
        <fullName evidence="2">NAD(P)H-binding protein</fullName>
    </submittedName>
</protein>
<dbReference type="SUPFAM" id="SSF51735">
    <property type="entry name" value="NAD(P)-binding Rossmann-fold domains"/>
    <property type="match status" value="1"/>
</dbReference>
<dbReference type="AlphaFoldDB" id="A0A6G8PYI3"/>
<proteinExistence type="predicted"/>
<organism evidence="2 3">
    <name type="scientific">Rubrobacter marinus</name>
    <dbReference type="NCBI Taxonomy" id="2653852"/>
    <lineage>
        <taxon>Bacteria</taxon>
        <taxon>Bacillati</taxon>
        <taxon>Actinomycetota</taxon>
        <taxon>Rubrobacteria</taxon>
        <taxon>Rubrobacterales</taxon>
        <taxon>Rubrobacteraceae</taxon>
        <taxon>Rubrobacter</taxon>
    </lineage>
</organism>
<dbReference type="CDD" id="cd05243">
    <property type="entry name" value="SDR_a5"/>
    <property type="match status" value="1"/>
</dbReference>
<dbReference type="PANTHER" id="PTHR15020">
    <property type="entry name" value="FLAVIN REDUCTASE-RELATED"/>
    <property type="match status" value="1"/>
</dbReference>
<dbReference type="Proteomes" id="UP000502706">
    <property type="component" value="Chromosome"/>
</dbReference>
<sequence>MRVLVAGSHGQVGRHLVRLLSEAGHEARAMIRDDSQAGEMEALGGTPVVADLEGDPSPAAKGCDAIVFTAGGGPGSGAAKKETVDRQGAVKLIDAAGEHGVRRYVMVSAMGADDPESGSEGMRPYLRAKGQADDALRESGLDFTIVRPGRLTDDPATGRVDAAASLGRRGEITREDTARVLLATLTATNTHGKTFEVLDGDTPIDEAVNAL</sequence>
<accession>A0A6G8PYI3</accession>
<evidence type="ECO:0000259" key="1">
    <source>
        <dbReference type="Pfam" id="PF13460"/>
    </source>
</evidence>
<keyword evidence="3" id="KW-1185">Reference proteome</keyword>
<dbReference type="InterPro" id="IPR036291">
    <property type="entry name" value="NAD(P)-bd_dom_sf"/>
</dbReference>
<evidence type="ECO:0000313" key="3">
    <source>
        <dbReference type="Proteomes" id="UP000502706"/>
    </source>
</evidence>
<dbReference type="KEGG" id="rmar:GBA65_12925"/>
<dbReference type="Pfam" id="PF13460">
    <property type="entry name" value="NAD_binding_10"/>
    <property type="match status" value="1"/>
</dbReference>
<dbReference type="Gene3D" id="3.40.50.720">
    <property type="entry name" value="NAD(P)-binding Rossmann-like Domain"/>
    <property type="match status" value="1"/>
</dbReference>
<dbReference type="RefSeq" id="WP_166396933.1">
    <property type="nucleotide sequence ID" value="NZ_CP045121.1"/>
</dbReference>
<gene>
    <name evidence="2" type="ORF">GBA65_12925</name>
</gene>